<reference evidence="4" key="3">
    <citation type="submission" date="2023-05" db="EMBL/GenBank/DDBJ databases">
        <authorList>
            <person name="Smith C.H."/>
        </authorList>
    </citation>
    <scope>NUCLEOTIDE SEQUENCE</scope>
    <source>
        <strain evidence="4">CHS0354</strain>
        <tissue evidence="4">Mantle</tissue>
    </source>
</reference>
<feature type="chain" id="PRO_5042167225" evidence="3">
    <location>
        <begin position="24"/>
        <end position="273"/>
    </location>
</feature>
<comment type="caution">
    <text evidence="4">The sequence shown here is derived from an EMBL/GenBank/DDBJ whole genome shotgun (WGS) entry which is preliminary data.</text>
</comment>
<proteinExistence type="predicted"/>
<dbReference type="Gene3D" id="3.90.20.10">
    <property type="match status" value="1"/>
</dbReference>
<feature type="signal peptide" evidence="3">
    <location>
        <begin position="1"/>
        <end position="23"/>
    </location>
</feature>
<protein>
    <submittedName>
        <fullName evidence="4">Uncharacterized protein</fullName>
    </submittedName>
</protein>
<keyword evidence="5" id="KW-1185">Reference proteome</keyword>
<feature type="region of interest" description="Disordered" evidence="2">
    <location>
        <begin position="78"/>
        <end position="173"/>
    </location>
</feature>
<gene>
    <name evidence="4" type="ORF">CHS0354_038326</name>
</gene>
<feature type="compositionally biased region" description="Basic and acidic residues" evidence="2">
    <location>
        <begin position="44"/>
        <end position="56"/>
    </location>
</feature>
<evidence type="ECO:0000256" key="2">
    <source>
        <dbReference type="SAM" id="MobiDB-lite"/>
    </source>
</evidence>
<evidence type="ECO:0000256" key="1">
    <source>
        <dbReference type="SAM" id="Coils"/>
    </source>
</evidence>
<dbReference type="AlphaFoldDB" id="A0AAE0RQB8"/>
<evidence type="ECO:0000256" key="3">
    <source>
        <dbReference type="SAM" id="SignalP"/>
    </source>
</evidence>
<sequence>MKVQTAVLLLCFLSGVFLSVVHAKPSPTLMRELIALEKYLEKKEGSDNVDGQKENEVNIPTINDKIIQEQTENVIDKLKNENNNNGEGETKTEEGLGEGGDGGPHANEPGQEAKPDAPNNAKEESGPSVSLPDTSPEEESSSDSGAKGEVEKPQEGSIPSPSDGQVEKDREQTFAAFDDLTRKIKDLPDKLSTLKDKFREQFQNDDRKFQELKKKFEETREKTKEKLGQLKTVVEDMASANRVDSVRENAPARRSHISDTEFLNMLHSLLTYS</sequence>
<organism evidence="4 5">
    <name type="scientific">Potamilus streckersoni</name>
    <dbReference type="NCBI Taxonomy" id="2493646"/>
    <lineage>
        <taxon>Eukaryota</taxon>
        <taxon>Metazoa</taxon>
        <taxon>Spiralia</taxon>
        <taxon>Lophotrochozoa</taxon>
        <taxon>Mollusca</taxon>
        <taxon>Bivalvia</taxon>
        <taxon>Autobranchia</taxon>
        <taxon>Heteroconchia</taxon>
        <taxon>Palaeoheterodonta</taxon>
        <taxon>Unionida</taxon>
        <taxon>Unionoidea</taxon>
        <taxon>Unionidae</taxon>
        <taxon>Ambleminae</taxon>
        <taxon>Lampsilini</taxon>
        <taxon>Potamilus</taxon>
    </lineage>
</organism>
<evidence type="ECO:0000313" key="4">
    <source>
        <dbReference type="EMBL" id="KAK3577614.1"/>
    </source>
</evidence>
<dbReference type="EMBL" id="JAEAOA010002239">
    <property type="protein sequence ID" value="KAK3577614.1"/>
    <property type="molecule type" value="Genomic_DNA"/>
</dbReference>
<feature type="region of interest" description="Disordered" evidence="2">
    <location>
        <begin position="44"/>
        <end position="64"/>
    </location>
</feature>
<keyword evidence="3" id="KW-0732">Signal</keyword>
<feature type="compositionally biased region" description="Basic and acidic residues" evidence="2">
    <location>
        <begin position="111"/>
        <end position="125"/>
    </location>
</feature>
<feature type="coiled-coil region" evidence="1">
    <location>
        <begin position="195"/>
        <end position="233"/>
    </location>
</feature>
<evidence type="ECO:0000313" key="5">
    <source>
        <dbReference type="Proteomes" id="UP001195483"/>
    </source>
</evidence>
<reference evidence="4" key="2">
    <citation type="journal article" date="2021" name="Genome Biol. Evol.">
        <title>Developing a high-quality reference genome for a parasitic bivalve with doubly uniparental inheritance (Bivalvia: Unionida).</title>
        <authorList>
            <person name="Smith C.H."/>
        </authorList>
    </citation>
    <scope>NUCLEOTIDE SEQUENCE</scope>
    <source>
        <strain evidence="4">CHS0354</strain>
        <tissue evidence="4">Mantle</tissue>
    </source>
</reference>
<accession>A0AAE0RQB8</accession>
<dbReference type="Proteomes" id="UP001195483">
    <property type="component" value="Unassembled WGS sequence"/>
</dbReference>
<reference evidence="4" key="1">
    <citation type="journal article" date="2021" name="Genome Biol. Evol.">
        <title>A High-Quality Reference Genome for a Parasitic Bivalve with Doubly Uniparental Inheritance (Bivalvia: Unionida).</title>
        <authorList>
            <person name="Smith C.H."/>
        </authorList>
    </citation>
    <scope>NUCLEOTIDE SEQUENCE</scope>
    <source>
        <strain evidence="4">CHS0354</strain>
    </source>
</reference>
<name>A0AAE0RQB8_9BIVA</name>
<keyword evidence="1" id="KW-0175">Coiled coil</keyword>